<feature type="domain" description="HTH gntR-type" evidence="6">
    <location>
        <begin position="20"/>
        <end position="88"/>
    </location>
</feature>
<dbReference type="PANTHER" id="PTHR46577:SF1">
    <property type="entry name" value="HTH-TYPE TRANSCRIPTIONAL REGULATORY PROTEIN GABR"/>
    <property type="match status" value="1"/>
</dbReference>
<evidence type="ECO:0000313" key="8">
    <source>
        <dbReference type="Proteomes" id="UP000220629"/>
    </source>
</evidence>
<dbReference type="Proteomes" id="UP000220629">
    <property type="component" value="Unassembled WGS sequence"/>
</dbReference>
<evidence type="ECO:0000259" key="6">
    <source>
        <dbReference type="PROSITE" id="PS50949"/>
    </source>
</evidence>
<evidence type="ECO:0000256" key="1">
    <source>
        <dbReference type="ARBA" id="ARBA00005384"/>
    </source>
</evidence>
<dbReference type="GO" id="GO:0003677">
    <property type="term" value="F:DNA binding"/>
    <property type="evidence" value="ECO:0007669"/>
    <property type="project" value="UniProtKB-KW"/>
</dbReference>
<gene>
    <name evidence="7" type="ORF">CRM94_00910</name>
</gene>
<evidence type="ECO:0000256" key="2">
    <source>
        <dbReference type="ARBA" id="ARBA00022898"/>
    </source>
</evidence>
<dbReference type="InterPro" id="IPR015424">
    <property type="entry name" value="PyrdxlP-dep_Trfase"/>
</dbReference>
<comment type="similarity">
    <text evidence="1">In the C-terminal section; belongs to the class-I pyridoxal-phosphate-dependent aminotransferase family.</text>
</comment>
<protein>
    <submittedName>
        <fullName evidence="7">GntR family transcriptional regulator</fullName>
    </submittedName>
</protein>
<keyword evidence="2" id="KW-0663">Pyridoxal phosphate</keyword>
<dbReference type="CDD" id="cd00609">
    <property type="entry name" value="AAT_like"/>
    <property type="match status" value="1"/>
</dbReference>
<dbReference type="GO" id="GO:0003700">
    <property type="term" value="F:DNA-binding transcription factor activity"/>
    <property type="evidence" value="ECO:0007669"/>
    <property type="project" value="InterPro"/>
</dbReference>
<organism evidence="7 8">
    <name type="scientific">Burkholderia gladioli</name>
    <name type="common">Pseudomonas marginata</name>
    <name type="synonym">Phytomonas marginata</name>
    <dbReference type="NCBI Taxonomy" id="28095"/>
    <lineage>
        <taxon>Bacteria</taxon>
        <taxon>Pseudomonadati</taxon>
        <taxon>Pseudomonadota</taxon>
        <taxon>Betaproteobacteria</taxon>
        <taxon>Burkholderiales</taxon>
        <taxon>Burkholderiaceae</taxon>
        <taxon>Burkholderia</taxon>
    </lineage>
</organism>
<dbReference type="PANTHER" id="PTHR46577">
    <property type="entry name" value="HTH-TYPE TRANSCRIPTIONAL REGULATORY PROTEIN GABR"/>
    <property type="match status" value="1"/>
</dbReference>
<reference evidence="8" key="1">
    <citation type="submission" date="2017-09" db="EMBL/GenBank/DDBJ databases">
        <title>FDA dAtabase for Regulatory Grade micrObial Sequences (FDA-ARGOS): Supporting development and validation of Infectious Disease Dx tests.</title>
        <authorList>
            <person name="Minogue T."/>
            <person name="Wolcott M."/>
            <person name="Wasieloski L."/>
            <person name="Aguilar W."/>
            <person name="Moore D."/>
            <person name="Tallon L."/>
            <person name="Sadzewicz L."/>
            <person name="Ott S."/>
            <person name="Zhao X."/>
            <person name="Nagaraj S."/>
            <person name="Vavikolanu K."/>
            <person name="Aluvathingal J."/>
            <person name="Nadendla S."/>
            <person name="Sichtig H."/>
        </authorList>
    </citation>
    <scope>NUCLEOTIDE SEQUENCE [LARGE SCALE GENOMIC DNA]</scope>
    <source>
        <strain evidence="8">FDAARGOS_390</strain>
    </source>
</reference>
<dbReference type="GO" id="GO:0030170">
    <property type="term" value="F:pyridoxal phosphate binding"/>
    <property type="evidence" value="ECO:0007669"/>
    <property type="project" value="InterPro"/>
</dbReference>
<evidence type="ECO:0000256" key="4">
    <source>
        <dbReference type="ARBA" id="ARBA00023125"/>
    </source>
</evidence>
<evidence type="ECO:0000256" key="5">
    <source>
        <dbReference type="ARBA" id="ARBA00023163"/>
    </source>
</evidence>
<dbReference type="SMART" id="SM00345">
    <property type="entry name" value="HTH_GNTR"/>
    <property type="match status" value="1"/>
</dbReference>
<keyword evidence="5" id="KW-0804">Transcription</keyword>
<dbReference type="InterPro" id="IPR004839">
    <property type="entry name" value="Aminotransferase_I/II_large"/>
</dbReference>
<dbReference type="Gene3D" id="1.10.10.10">
    <property type="entry name" value="Winged helix-like DNA-binding domain superfamily/Winged helix DNA-binding domain"/>
    <property type="match status" value="1"/>
</dbReference>
<dbReference type="EMBL" id="PDDY01000001">
    <property type="protein sequence ID" value="PEH40842.1"/>
    <property type="molecule type" value="Genomic_DNA"/>
</dbReference>
<dbReference type="Gene3D" id="3.40.640.10">
    <property type="entry name" value="Type I PLP-dependent aspartate aminotransferase-like (Major domain)"/>
    <property type="match status" value="1"/>
</dbReference>
<evidence type="ECO:0000313" key="7">
    <source>
        <dbReference type="EMBL" id="PEH40842.1"/>
    </source>
</evidence>
<proteinExistence type="inferred from homology"/>
<dbReference type="PROSITE" id="PS50949">
    <property type="entry name" value="HTH_GNTR"/>
    <property type="match status" value="1"/>
</dbReference>
<dbReference type="SUPFAM" id="SSF46785">
    <property type="entry name" value="Winged helix' DNA-binding domain"/>
    <property type="match status" value="1"/>
</dbReference>
<dbReference type="InterPro" id="IPR051446">
    <property type="entry name" value="HTH_trans_reg/aminotransferase"/>
</dbReference>
<dbReference type="InterPro" id="IPR036388">
    <property type="entry name" value="WH-like_DNA-bd_sf"/>
</dbReference>
<accession>A0A2A7SBG7</accession>
<dbReference type="Pfam" id="PF00392">
    <property type="entry name" value="GntR"/>
    <property type="match status" value="1"/>
</dbReference>
<dbReference type="SUPFAM" id="SSF53383">
    <property type="entry name" value="PLP-dependent transferases"/>
    <property type="match status" value="1"/>
</dbReference>
<dbReference type="Pfam" id="PF00155">
    <property type="entry name" value="Aminotran_1_2"/>
    <property type="match status" value="1"/>
</dbReference>
<sequence length="486" mass="52427">MTEPKTMPTLAIEIDRNAAASVGEQIYTSLRQAIIDGLLQPGRRLPSGRDLAAQLGVARGTILVAYERLASEKLVFGAGPAGTRVCAQLPPAPTAAEIPLDGPLDAFTRPYSSAPLPFQLGVPAHDAFPAKVWARMRARAVRADATGYTTYADPRGERDLRAQIASHLAISRQIQCHPDQVIVTSGYRQGLMLTLIALRAHGRTAWIEEPGYPLGRKALELAGLTVAPISVDMEGLRVEEGIARAPHALLALVTPGQHAPLGVALSPARRRALLAWAEAKDAWIIEDDYLGELQLVGRAAPALAAGDGAQRVIHIGAFSKTISPALGLGFIVAPRVLTERVVETVSLMAPAPNRTTQLAVTEFLADGHFMRHLRHMKKVYAERRHLAVELLGKRFTEVVESGLGLIVKLPDGVDDMEIVHSARKQNLAPSALSAWYLRTELARNGLLLSVTNLRPDNIRAACAALEDVVSARISQRRGVDASHRFL</sequence>
<evidence type="ECO:0000256" key="3">
    <source>
        <dbReference type="ARBA" id="ARBA00023015"/>
    </source>
</evidence>
<name>A0A2A7SBG7_BURGA</name>
<dbReference type="CDD" id="cd07377">
    <property type="entry name" value="WHTH_GntR"/>
    <property type="match status" value="1"/>
</dbReference>
<comment type="caution">
    <text evidence="7">The sequence shown here is derived from an EMBL/GenBank/DDBJ whole genome shotgun (WGS) entry which is preliminary data.</text>
</comment>
<dbReference type="InterPro" id="IPR015421">
    <property type="entry name" value="PyrdxlP-dep_Trfase_major"/>
</dbReference>
<keyword evidence="3" id="KW-0805">Transcription regulation</keyword>
<dbReference type="InterPro" id="IPR000524">
    <property type="entry name" value="Tscrpt_reg_HTH_GntR"/>
</dbReference>
<keyword evidence="4" id="KW-0238">DNA-binding</keyword>
<dbReference type="InterPro" id="IPR036390">
    <property type="entry name" value="WH_DNA-bd_sf"/>
</dbReference>
<dbReference type="AlphaFoldDB" id="A0A2A7SBG7"/>